<feature type="active site" description="Proton donor/acceptor" evidence="8">
    <location>
        <position position="96"/>
    </location>
</feature>
<evidence type="ECO:0000256" key="5">
    <source>
        <dbReference type="ARBA" id="ARBA00023235"/>
    </source>
</evidence>
<evidence type="ECO:0000256" key="1">
    <source>
        <dbReference type="ARBA" id="ARBA00001602"/>
    </source>
</evidence>
<feature type="active site" description="Proton donor/acceptor" evidence="8">
    <location>
        <position position="208"/>
    </location>
</feature>
<feature type="binding site" evidence="8">
    <location>
        <begin position="32"/>
        <end position="33"/>
    </location>
    <ligand>
        <name>substrate</name>
    </ligand>
</feature>
<evidence type="ECO:0000256" key="8">
    <source>
        <dbReference type="HAMAP-Rule" id="MF_00258"/>
    </source>
</evidence>
<keyword evidence="4 8" id="KW-0573">Peptidoglycan synthesis</keyword>
<dbReference type="AlphaFoldDB" id="A0A2D0LAR8"/>
<dbReference type="Gene3D" id="3.40.50.1860">
    <property type="match status" value="2"/>
</dbReference>
<keyword evidence="6 8" id="KW-0961">Cell wall biogenesis/degradation</keyword>
<name>A0A2D0LAR8_9GAMM</name>
<dbReference type="FunFam" id="3.40.50.1860:FF:000002">
    <property type="entry name" value="Glutamate racemase"/>
    <property type="match status" value="1"/>
</dbReference>
<dbReference type="OrthoDB" id="9801055at2"/>
<comment type="caution">
    <text evidence="9">The sequence shown here is derived from an EMBL/GenBank/DDBJ whole genome shotgun (WGS) entry which is preliminary data.</text>
</comment>
<evidence type="ECO:0000256" key="4">
    <source>
        <dbReference type="ARBA" id="ARBA00022984"/>
    </source>
</evidence>
<accession>A0A2D0LAR8</accession>
<dbReference type="GO" id="GO:0008881">
    <property type="term" value="F:glutamate racemase activity"/>
    <property type="evidence" value="ECO:0007669"/>
    <property type="project" value="UniProtKB-UniRule"/>
</dbReference>
<evidence type="ECO:0000313" key="10">
    <source>
        <dbReference type="Proteomes" id="UP000221101"/>
    </source>
</evidence>
<comment type="pathway">
    <text evidence="8">Cell wall biogenesis; peptidoglycan biosynthesis.</text>
</comment>
<dbReference type="PROSITE" id="PS00924">
    <property type="entry name" value="ASP_GLU_RACEMASE_2"/>
    <property type="match status" value="1"/>
</dbReference>
<dbReference type="EMBL" id="NJCX01000015">
    <property type="protein sequence ID" value="PHM72799.1"/>
    <property type="molecule type" value="Genomic_DNA"/>
</dbReference>
<dbReference type="GO" id="GO:0071555">
    <property type="term" value="P:cell wall organization"/>
    <property type="evidence" value="ECO:0007669"/>
    <property type="project" value="UniProtKB-KW"/>
</dbReference>
<dbReference type="PANTHER" id="PTHR21198">
    <property type="entry name" value="GLUTAMATE RACEMASE"/>
    <property type="match status" value="1"/>
</dbReference>
<dbReference type="GO" id="GO:0009252">
    <property type="term" value="P:peptidoglycan biosynthetic process"/>
    <property type="evidence" value="ECO:0007669"/>
    <property type="project" value="UniProtKB-UniRule"/>
</dbReference>
<dbReference type="InterPro" id="IPR001920">
    <property type="entry name" value="Asp/Glu_race"/>
</dbReference>
<dbReference type="InterPro" id="IPR033134">
    <property type="entry name" value="Asp/Glu_racemase_AS_2"/>
</dbReference>
<comment type="catalytic activity">
    <reaction evidence="1 8">
        <text>L-glutamate = D-glutamate</text>
        <dbReference type="Rhea" id="RHEA:12813"/>
        <dbReference type="ChEBI" id="CHEBI:29985"/>
        <dbReference type="ChEBI" id="CHEBI:29986"/>
        <dbReference type="EC" id="5.1.1.3"/>
    </reaction>
</comment>
<protein>
    <recommendedName>
        <fullName evidence="7 8">Glutamate racemase</fullName>
        <ecNumber evidence="2 8">5.1.1.3</ecNumber>
    </recommendedName>
</protein>
<dbReference type="PROSITE" id="PS00923">
    <property type="entry name" value="ASP_GLU_RACEMASE_1"/>
    <property type="match status" value="1"/>
</dbReference>
<dbReference type="Pfam" id="PF01177">
    <property type="entry name" value="Asp_Glu_race"/>
    <property type="match status" value="1"/>
</dbReference>
<feature type="binding site" evidence="8">
    <location>
        <begin position="97"/>
        <end position="98"/>
    </location>
    <ligand>
        <name>substrate</name>
    </ligand>
</feature>
<feature type="binding site" evidence="8">
    <location>
        <begin position="64"/>
        <end position="65"/>
    </location>
    <ligand>
        <name>substrate</name>
    </ligand>
</feature>
<dbReference type="UniPathway" id="UPA00219"/>
<evidence type="ECO:0000256" key="7">
    <source>
        <dbReference type="ARBA" id="ARBA00070053"/>
    </source>
</evidence>
<dbReference type="Proteomes" id="UP000221101">
    <property type="component" value="Unassembled WGS sequence"/>
</dbReference>
<evidence type="ECO:0000256" key="6">
    <source>
        <dbReference type="ARBA" id="ARBA00023316"/>
    </source>
</evidence>
<keyword evidence="5 8" id="KW-0413">Isomerase</keyword>
<comment type="function">
    <text evidence="8">Provides the (R)-glutamate required for cell wall biosynthesis.</text>
</comment>
<sequence>MAIAPQVESSISLEAITSDLNKTARPTILVFDSGVGGLSVYQEIRQLLPDLHYIYAFDNAAFPYGEKTAEVIVERVVQVVGTIQKKHPLAVVVIACNTASTVSLPALRERFSFPVVGVVPAIKPAAKLTCNRVVGLLATRATVNRDYTKELIARFATDCQIYSIGSAELVELAERKLHGKNVPLKELEKILKPWLRMKEPPDTVILGCTHFPLIAEEIAQVLPDGTRLIDSGAAIARRTAWLVKNREDLFLTTSDNLAYCTKIEPGNEELLPGLRELGFLTLEKLPT</sequence>
<keyword evidence="3 8" id="KW-0133">Cell shape</keyword>
<dbReference type="EC" id="5.1.1.3" evidence="2 8"/>
<dbReference type="GO" id="GO:0008360">
    <property type="term" value="P:regulation of cell shape"/>
    <property type="evidence" value="ECO:0007669"/>
    <property type="project" value="UniProtKB-KW"/>
</dbReference>
<comment type="similarity">
    <text evidence="8">Belongs to the aspartate/glutamate racemases family.</text>
</comment>
<dbReference type="SUPFAM" id="SSF53681">
    <property type="entry name" value="Aspartate/glutamate racemase"/>
    <property type="match status" value="2"/>
</dbReference>
<organism evidence="9 10">
    <name type="scientific">Xenorhabdus kozodoii</name>
    <dbReference type="NCBI Taxonomy" id="351676"/>
    <lineage>
        <taxon>Bacteria</taxon>
        <taxon>Pseudomonadati</taxon>
        <taxon>Pseudomonadota</taxon>
        <taxon>Gammaproteobacteria</taxon>
        <taxon>Enterobacterales</taxon>
        <taxon>Morganellaceae</taxon>
        <taxon>Xenorhabdus</taxon>
    </lineage>
</organism>
<dbReference type="NCBIfam" id="NF002034">
    <property type="entry name" value="PRK00865.1-1"/>
    <property type="match status" value="1"/>
</dbReference>
<dbReference type="InterPro" id="IPR015942">
    <property type="entry name" value="Asp/Glu/hydantoin_racemase"/>
</dbReference>
<gene>
    <name evidence="8" type="primary">murI</name>
    <name evidence="9" type="ORF">Xkoz_02358</name>
</gene>
<dbReference type="InterPro" id="IPR004391">
    <property type="entry name" value="Glu_race"/>
</dbReference>
<evidence type="ECO:0000313" key="9">
    <source>
        <dbReference type="EMBL" id="PHM72799.1"/>
    </source>
</evidence>
<dbReference type="HAMAP" id="MF_00258">
    <property type="entry name" value="Glu_racemase"/>
    <property type="match status" value="1"/>
</dbReference>
<dbReference type="PANTHER" id="PTHR21198:SF2">
    <property type="entry name" value="GLUTAMATE RACEMASE"/>
    <property type="match status" value="1"/>
</dbReference>
<evidence type="ECO:0000256" key="3">
    <source>
        <dbReference type="ARBA" id="ARBA00022960"/>
    </source>
</evidence>
<feature type="binding site" evidence="8">
    <location>
        <begin position="209"/>
        <end position="210"/>
    </location>
    <ligand>
        <name>substrate</name>
    </ligand>
</feature>
<reference evidence="9 10" key="1">
    <citation type="journal article" date="2017" name="Nat. Microbiol.">
        <title>Natural product diversity associated with the nematode symbionts Photorhabdus and Xenorhabdus.</title>
        <authorList>
            <person name="Tobias N.J."/>
            <person name="Wolff H."/>
            <person name="Djahanschiri B."/>
            <person name="Grundmann F."/>
            <person name="Kronenwerth M."/>
            <person name="Shi Y.M."/>
            <person name="Simonyi S."/>
            <person name="Grun P."/>
            <person name="Shapiro-Ilan D."/>
            <person name="Pidot S.J."/>
            <person name="Stinear T.P."/>
            <person name="Ebersberger I."/>
            <person name="Bode H.B."/>
        </authorList>
    </citation>
    <scope>NUCLEOTIDE SEQUENCE [LARGE SCALE GENOMIC DNA]</scope>
    <source>
        <strain evidence="9 10">DSM 17907</strain>
    </source>
</reference>
<keyword evidence="10" id="KW-1185">Reference proteome</keyword>
<dbReference type="RefSeq" id="WP_099142341.1">
    <property type="nucleotide sequence ID" value="NZ_CAWNOR010000048.1"/>
</dbReference>
<evidence type="ECO:0000256" key="2">
    <source>
        <dbReference type="ARBA" id="ARBA00013090"/>
    </source>
</evidence>
<proteinExistence type="inferred from homology"/>
<dbReference type="NCBIfam" id="TIGR00067">
    <property type="entry name" value="glut_race"/>
    <property type="match status" value="1"/>
</dbReference>
<dbReference type="InterPro" id="IPR018187">
    <property type="entry name" value="Asp/Glu_racemase_AS_1"/>
</dbReference>